<protein>
    <submittedName>
        <fullName evidence="1">Uncharacterized protein</fullName>
    </submittedName>
</protein>
<reference evidence="1" key="1">
    <citation type="journal article" date="2015" name="Nature">
        <title>Complex archaea that bridge the gap between prokaryotes and eukaryotes.</title>
        <authorList>
            <person name="Spang A."/>
            <person name="Saw J.H."/>
            <person name="Jorgensen S.L."/>
            <person name="Zaremba-Niedzwiedzka K."/>
            <person name="Martijn J."/>
            <person name="Lind A.E."/>
            <person name="van Eijk R."/>
            <person name="Schleper C."/>
            <person name="Guy L."/>
            <person name="Ettema T.J."/>
        </authorList>
    </citation>
    <scope>NUCLEOTIDE SEQUENCE</scope>
</reference>
<proteinExistence type="predicted"/>
<evidence type="ECO:0000313" key="1">
    <source>
        <dbReference type="EMBL" id="KKN81225.1"/>
    </source>
</evidence>
<comment type="caution">
    <text evidence="1">The sequence shown here is derived from an EMBL/GenBank/DDBJ whole genome shotgun (WGS) entry which is preliminary data.</text>
</comment>
<gene>
    <name evidence="1" type="ORF">LCGC14_0321790</name>
</gene>
<dbReference type="AlphaFoldDB" id="A0A0F9TIX7"/>
<dbReference type="EMBL" id="LAZR01000218">
    <property type="protein sequence ID" value="KKN81225.1"/>
    <property type="molecule type" value="Genomic_DNA"/>
</dbReference>
<name>A0A0F9TIX7_9ZZZZ</name>
<sequence length="323" mass="36857">MPYVYLDQNVLSDMRERVLSESHDEDLRALKTLCTSRDVEILYTVTHLREVQQIPHEKFRLEHLRLLNGLRAAYLTPVTNMLVRNHPKKVWDDFIENEFQNSAAGIDSVMEAQDLINRKFCGLPVDQTFNDLNSMLRASLRSILEDSLAQIESISTTELDKDQVESAKFQISDQLSNLENLPDLDVPDDHELGPRPFRQLEKIKEIEKCPADHVIGLIEDLFRESNPDFNWSSYIDDTPENKIAVCYSLLNWAGYCADDFTSTKKGKDRFNASNNDLAHVRSGARCSLLISQDIAFLKKADAIYKHLNIGTLPLAPGEAIKHL</sequence>
<accession>A0A0F9TIX7</accession>
<organism evidence="1">
    <name type="scientific">marine sediment metagenome</name>
    <dbReference type="NCBI Taxonomy" id="412755"/>
    <lineage>
        <taxon>unclassified sequences</taxon>
        <taxon>metagenomes</taxon>
        <taxon>ecological metagenomes</taxon>
    </lineage>
</organism>